<proteinExistence type="predicted"/>
<accession>D3JIT8</accession>
<dbReference type="NCBIfam" id="TIGR04241">
    <property type="entry name" value="adenoE3CR1rpt"/>
    <property type="match status" value="2"/>
</dbReference>
<dbReference type="InterPro" id="IPR026472">
    <property type="entry name" value="E3_CR1-alpha-1"/>
</dbReference>
<organismHost>
    <name type="scientific">Homo sapiens</name>
    <name type="common">Human</name>
    <dbReference type="NCBI Taxonomy" id="9606"/>
</organismHost>
<name>D3JIT8_ADE18</name>
<evidence type="ECO:0000313" key="3">
    <source>
        <dbReference type="Proteomes" id="UP000139114"/>
    </source>
</evidence>
<organism evidence="2 3">
    <name type="scientific">Human adenovirus A serotype 18</name>
    <name type="common">HAdV-18</name>
    <name type="synonym">Human adenovirus 18</name>
    <dbReference type="NCBI Taxonomy" id="10528"/>
    <lineage>
        <taxon>Viruses</taxon>
        <taxon>Varidnaviria</taxon>
        <taxon>Bamfordvirae</taxon>
        <taxon>Preplasmiviricota</taxon>
        <taxon>Polisuviricotina</taxon>
        <taxon>Pharingeaviricetes</taxon>
        <taxon>Rowavirales</taxon>
        <taxon>Adenoviridae</taxon>
        <taxon>Mastadenovirus</taxon>
        <taxon>Mastadenovirus adami</taxon>
        <taxon>Human mastadenovirus A</taxon>
    </lineage>
</organism>
<keyword evidence="1" id="KW-0472">Membrane</keyword>
<protein>
    <submittedName>
        <fullName evidence="2">CR1-alpha protein</fullName>
    </submittedName>
</protein>
<dbReference type="SUPFAM" id="SSF48726">
    <property type="entry name" value="Immunoglobulin"/>
    <property type="match status" value="1"/>
</dbReference>
<dbReference type="Proteomes" id="UP000139114">
    <property type="component" value="Segment"/>
</dbReference>
<dbReference type="InterPro" id="IPR036179">
    <property type="entry name" value="Ig-like_dom_sf"/>
</dbReference>
<keyword evidence="1" id="KW-1133">Transmembrane helix</keyword>
<feature type="transmembrane region" description="Helical" evidence="1">
    <location>
        <begin position="242"/>
        <end position="262"/>
    </location>
</feature>
<reference evidence="2 3" key="1">
    <citation type="journal article" date="2010" name="Virology">
        <title>Computational analysis of human adenovirus serotype 18.</title>
        <authorList>
            <person name="Walsh M.P."/>
            <person name="Seto J."/>
            <person name="Tirado D."/>
            <person name="Chodosh J."/>
            <person name="Schnurr D."/>
            <person name="Seto D."/>
            <person name="Jones M.S."/>
        </authorList>
    </citation>
    <scope>NUCLEOTIDE SEQUENCE [LARGE SCALE GENOMIC DNA]</scope>
    <source>
        <strain evidence="2">D.C.</strain>
    </source>
</reference>
<keyword evidence="1" id="KW-0812">Transmembrane</keyword>
<evidence type="ECO:0000313" key="2">
    <source>
        <dbReference type="EMBL" id="ACZ92165.1"/>
    </source>
</evidence>
<dbReference type="EMBL" id="GU191019">
    <property type="protein sequence ID" value="ACZ92165.1"/>
    <property type="molecule type" value="Genomic_DNA"/>
</dbReference>
<sequence>MKIFVVICVLNLINCSGALSPEEEPNCRPPLTNIKVVLSTTHVTLQCKFFSTQLTWTFNGKNVAEANLKYHINKENITLHSPIHLGYYRCFATPCVQAFFLAPVINPRPATTAQPEKITKLISTAIATTATKGTEEIIYFSNFTTNLLLNCSCSNSLISWFANNTFCKAFFQGTTLYSAKLELCNTSTPSNLTLLPPFVAGRYFCIGAGGHPCQRHWKLVFRPTLVLPTSADPTLSPTPNFWLEYSGLIAFTLFLLCNLFLINFY</sequence>
<evidence type="ECO:0000256" key="1">
    <source>
        <dbReference type="SAM" id="Phobius"/>
    </source>
</evidence>
<gene>
    <name evidence="2" type="primary">E3</name>
</gene>